<gene>
    <name evidence="3" type="ORF">pEaSNUABM7_00315</name>
</gene>
<keyword evidence="2" id="KW-1133">Transmembrane helix</keyword>
<feature type="compositionally biased region" description="Basic and acidic residues" evidence="1">
    <location>
        <begin position="51"/>
        <end position="63"/>
    </location>
</feature>
<accession>A0AAE7WSK2</accession>
<evidence type="ECO:0000256" key="1">
    <source>
        <dbReference type="SAM" id="MobiDB-lite"/>
    </source>
</evidence>
<dbReference type="EMBL" id="MZ475896">
    <property type="protein sequence ID" value="QYW04983.1"/>
    <property type="molecule type" value="Genomic_DNA"/>
</dbReference>
<evidence type="ECO:0000256" key="2">
    <source>
        <dbReference type="SAM" id="Phobius"/>
    </source>
</evidence>
<evidence type="ECO:0000313" key="4">
    <source>
        <dbReference type="Proteomes" id="UP000827609"/>
    </source>
</evidence>
<keyword evidence="2" id="KW-0472">Membrane</keyword>
<name>A0AAE7WSK2_9CAUD</name>
<proteinExistence type="predicted"/>
<keyword evidence="2" id="KW-0812">Transmembrane</keyword>
<sequence>MSNVIHQTSETVFYVLGAVTLLAHLVGFVKNWLKIHEMRQKRRDRLAKAKTPHEKMQRRLGKARRDALLYKPRKVRN</sequence>
<dbReference type="Proteomes" id="UP000827609">
    <property type="component" value="Segment"/>
</dbReference>
<protein>
    <submittedName>
        <fullName evidence="3">Uncharacterized protein</fullName>
    </submittedName>
</protein>
<reference evidence="3" key="1">
    <citation type="submission" date="2021-06" db="EMBL/GenBank/DDBJ databases">
        <title>Complete genome sequence of Erwinia phage pEa_SNUABM_7.</title>
        <authorList>
            <person name="Kim S.G."/>
            <person name="Park S.C."/>
        </authorList>
    </citation>
    <scope>NUCLEOTIDE SEQUENCE</scope>
</reference>
<evidence type="ECO:0000313" key="3">
    <source>
        <dbReference type="EMBL" id="QYW04983.1"/>
    </source>
</evidence>
<feature type="region of interest" description="Disordered" evidence="1">
    <location>
        <begin position="44"/>
        <end position="63"/>
    </location>
</feature>
<keyword evidence="4" id="KW-1185">Reference proteome</keyword>
<feature type="transmembrane region" description="Helical" evidence="2">
    <location>
        <begin position="12"/>
        <end position="33"/>
    </location>
</feature>
<organism evidence="3 4">
    <name type="scientific">Erwinia phage pEa_SNUABM_7</name>
    <dbReference type="NCBI Taxonomy" id="2866695"/>
    <lineage>
        <taxon>Viruses</taxon>
        <taxon>Duplodnaviria</taxon>
        <taxon>Heunggongvirae</taxon>
        <taxon>Uroviricota</taxon>
        <taxon>Caudoviricetes</taxon>
        <taxon>Snuvirus</taxon>
        <taxon>Snuvirus SNUABM7</taxon>
    </lineage>
</organism>